<feature type="compositionally biased region" description="Low complexity" evidence="1">
    <location>
        <begin position="146"/>
        <end position="163"/>
    </location>
</feature>
<feature type="compositionally biased region" description="Basic residues" evidence="1">
    <location>
        <begin position="164"/>
        <end position="173"/>
    </location>
</feature>
<evidence type="ECO:0000313" key="3">
    <source>
        <dbReference type="Proteomes" id="UP001485043"/>
    </source>
</evidence>
<dbReference type="Proteomes" id="UP001485043">
    <property type="component" value="Unassembled WGS sequence"/>
</dbReference>
<name>A0AAW1TDF9_9CHLO</name>
<feature type="compositionally biased region" description="Low complexity" evidence="1">
    <location>
        <begin position="275"/>
        <end position="284"/>
    </location>
</feature>
<feature type="compositionally biased region" description="Acidic residues" evidence="1">
    <location>
        <begin position="232"/>
        <end position="248"/>
    </location>
</feature>
<comment type="caution">
    <text evidence="2">The sequence shown here is derived from an EMBL/GenBank/DDBJ whole genome shotgun (WGS) entry which is preliminary data.</text>
</comment>
<feature type="region of interest" description="Disordered" evidence="1">
    <location>
        <begin position="364"/>
        <end position="414"/>
    </location>
</feature>
<evidence type="ECO:0000313" key="2">
    <source>
        <dbReference type="EMBL" id="KAK9866853.1"/>
    </source>
</evidence>
<reference evidence="2 3" key="1">
    <citation type="journal article" date="2024" name="Nat. Commun.">
        <title>Phylogenomics reveals the evolutionary origins of lichenization in chlorophyte algae.</title>
        <authorList>
            <person name="Puginier C."/>
            <person name="Libourel C."/>
            <person name="Otte J."/>
            <person name="Skaloud P."/>
            <person name="Haon M."/>
            <person name="Grisel S."/>
            <person name="Petersen M."/>
            <person name="Berrin J.G."/>
            <person name="Delaux P.M."/>
            <person name="Dal Grande F."/>
            <person name="Keller J."/>
        </authorList>
    </citation>
    <scope>NUCLEOTIDE SEQUENCE [LARGE SCALE GENOMIC DNA]</scope>
    <source>
        <strain evidence="2 3">SAG 2523</strain>
    </source>
</reference>
<proteinExistence type="predicted"/>
<dbReference type="AlphaFoldDB" id="A0AAW1TDF9"/>
<feature type="region of interest" description="Disordered" evidence="1">
    <location>
        <begin position="1"/>
        <end position="38"/>
    </location>
</feature>
<evidence type="ECO:0000256" key="1">
    <source>
        <dbReference type="SAM" id="MobiDB-lite"/>
    </source>
</evidence>
<feature type="compositionally biased region" description="Basic residues" evidence="1">
    <location>
        <begin position="1"/>
        <end position="14"/>
    </location>
</feature>
<dbReference type="EMBL" id="JALJOV010000129">
    <property type="protein sequence ID" value="KAK9866853.1"/>
    <property type="molecule type" value="Genomic_DNA"/>
</dbReference>
<keyword evidence="3" id="KW-1185">Reference proteome</keyword>
<feature type="region of interest" description="Disordered" evidence="1">
    <location>
        <begin position="106"/>
        <end position="321"/>
    </location>
</feature>
<feature type="compositionally biased region" description="Basic and acidic residues" evidence="1">
    <location>
        <begin position="111"/>
        <end position="126"/>
    </location>
</feature>
<accession>A0AAW1TDF9</accession>
<gene>
    <name evidence="2" type="ORF">WJX84_010950</name>
</gene>
<protein>
    <submittedName>
        <fullName evidence="2">Uncharacterized protein</fullName>
    </submittedName>
</protein>
<organism evidence="2 3">
    <name type="scientific">Apatococcus fuscideae</name>
    <dbReference type="NCBI Taxonomy" id="2026836"/>
    <lineage>
        <taxon>Eukaryota</taxon>
        <taxon>Viridiplantae</taxon>
        <taxon>Chlorophyta</taxon>
        <taxon>core chlorophytes</taxon>
        <taxon>Trebouxiophyceae</taxon>
        <taxon>Chlorellales</taxon>
        <taxon>Chlorellaceae</taxon>
        <taxon>Apatococcus</taxon>
    </lineage>
</organism>
<feature type="compositionally biased region" description="Acidic residues" evidence="1">
    <location>
        <begin position="179"/>
        <end position="193"/>
    </location>
</feature>
<sequence>MPDRQRQKRQVRAPRKYEEDEDGALKKGLPAGSKTSTAKSVIRKLLKKEVNKDLRNQQVYILWPDDNKWYEGQIQQLRVKEMVAHMWYPETDEKEDVDLADLIQEGQIGFKETRPRNHKLTTHETLWEEDQPEDAPPAPKRSQSKQQANQAGSQGRAGSAAKKGSSKPRKMKRISGDPSGDEGGEEEENDEEDPKPALRNRRKRRGSPISSDADQPGADSDDPDVSLSSSDDGSEQEADGDEDIEEDDPAPKNSAKEGLASETKPSAAKLNGRRAASAADPQAAVIKKRSRQGSDQQESGSPKKAHVSTASAAPGMQPSLPQAPNVGLAGYMTGLTPDMLAAMTRKASEAPFYAPATHLTQLGGMSNLSRPLQRLPSAHSGDNSTGIPRGPATGRAPSSLPLVPPGPSRADEEVREKARTYFKADRGRAHMALLIFYLLMNELTEVYAMLPGRELATANVPIMAFNG</sequence>